<organism evidence="4">
    <name type="scientific">viral metagenome</name>
    <dbReference type="NCBI Taxonomy" id="1070528"/>
    <lineage>
        <taxon>unclassified sequences</taxon>
        <taxon>metagenomes</taxon>
        <taxon>organismal metagenomes</taxon>
    </lineage>
</organism>
<keyword evidence="1" id="KW-0547">Nucleotide-binding</keyword>
<sequence>MELKKPEIRIGVGGNVDAGKSSFVGVVTKGILDDGRGSARNLIMRYTHERESGRTSSIVQHYIQLPDKIIELTDLAGHEKYLRTTISGISGCLLDYIAIVINCNVGIQQMTREHINIVYTLKLPMFIVYTKIDMCPANIYEVNLDYIKMFYKKKMNLDIEVINNQSELDNFIMSRYIYGSTQCPVPVFPISNVTGTGVEILKLFIHSLKQYTDYTVESAKPVEFYVNRTYAVSGIGLVISGVMKQGTVKRGDILYLGPNSDGFVRDKNNVIIGESHNLVSSTVNNYYKVVIKNIHDNFQNNVEYLAAGHSGCVNIKPFNSKNPIKRNMIKKGMRILSVVNSVRQFKARIRILHNPSTITVKYQPTLHCAGISQSVQIIEMDKEHLRSYDEAYVKFKFMYKPEFIQAGDIFIFREGTTKGIGKVLEIS</sequence>
<dbReference type="InterPro" id="IPR009001">
    <property type="entry name" value="Transl_elong_EF1A/Init_IF2_C"/>
</dbReference>
<feature type="domain" description="Tr-type G" evidence="3">
    <location>
        <begin position="5"/>
        <end position="214"/>
    </location>
</feature>
<dbReference type="SUPFAM" id="SSF50447">
    <property type="entry name" value="Translation proteins"/>
    <property type="match status" value="1"/>
</dbReference>
<dbReference type="GO" id="GO:0003924">
    <property type="term" value="F:GTPase activity"/>
    <property type="evidence" value="ECO:0007669"/>
    <property type="project" value="InterPro"/>
</dbReference>
<dbReference type="Gene3D" id="3.40.50.300">
    <property type="entry name" value="P-loop containing nucleotide triphosphate hydrolases"/>
    <property type="match status" value="1"/>
</dbReference>
<evidence type="ECO:0000259" key="3">
    <source>
        <dbReference type="PROSITE" id="PS51722"/>
    </source>
</evidence>
<proteinExistence type="predicted"/>
<dbReference type="AlphaFoldDB" id="A0A6C0HM12"/>
<dbReference type="EMBL" id="MN739982">
    <property type="protein sequence ID" value="QHT81444.1"/>
    <property type="molecule type" value="Genomic_DNA"/>
</dbReference>
<dbReference type="InterPro" id="IPR000795">
    <property type="entry name" value="T_Tr_GTP-bd_dom"/>
</dbReference>
<dbReference type="CDD" id="cd03708">
    <property type="entry name" value="GTPBP_III"/>
    <property type="match status" value="1"/>
</dbReference>
<dbReference type="SUPFAM" id="SSF50465">
    <property type="entry name" value="EF-Tu/eEF-1alpha/eIF2-gamma C-terminal domain"/>
    <property type="match status" value="1"/>
</dbReference>
<dbReference type="Gene3D" id="2.40.30.10">
    <property type="entry name" value="Translation factors"/>
    <property type="match status" value="2"/>
</dbReference>
<evidence type="ECO:0000256" key="2">
    <source>
        <dbReference type="ARBA" id="ARBA00023134"/>
    </source>
</evidence>
<keyword evidence="2" id="KW-0342">GTP-binding</keyword>
<dbReference type="GO" id="GO:0003746">
    <property type="term" value="F:translation elongation factor activity"/>
    <property type="evidence" value="ECO:0007669"/>
    <property type="project" value="TreeGrafter"/>
</dbReference>
<dbReference type="SUPFAM" id="SSF52540">
    <property type="entry name" value="P-loop containing nucleoside triphosphate hydrolases"/>
    <property type="match status" value="1"/>
</dbReference>
<dbReference type="PROSITE" id="PS51722">
    <property type="entry name" value="G_TR_2"/>
    <property type="match status" value="1"/>
</dbReference>
<protein>
    <recommendedName>
        <fullName evidence="3">Tr-type G domain-containing protein</fullName>
    </recommendedName>
</protein>
<dbReference type="Pfam" id="PF00009">
    <property type="entry name" value="GTP_EFTU"/>
    <property type="match status" value="1"/>
</dbReference>
<dbReference type="InterPro" id="IPR050055">
    <property type="entry name" value="EF-Tu_GTPase"/>
</dbReference>
<dbReference type="GO" id="GO:0005525">
    <property type="term" value="F:GTP binding"/>
    <property type="evidence" value="ECO:0007669"/>
    <property type="project" value="UniProtKB-KW"/>
</dbReference>
<evidence type="ECO:0000256" key="1">
    <source>
        <dbReference type="ARBA" id="ARBA00022741"/>
    </source>
</evidence>
<dbReference type="PANTHER" id="PTHR43721:SF9">
    <property type="entry name" value="GTP-BINDING PROTEIN 1"/>
    <property type="match status" value="1"/>
</dbReference>
<name>A0A6C0HM12_9ZZZZ</name>
<dbReference type="PANTHER" id="PTHR43721">
    <property type="entry name" value="ELONGATION FACTOR TU-RELATED"/>
    <property type="match status" value="1"/>
</dbReference>
<dbReference type="InterPro" id="IPR027417">
    <property type="entry name" value="P-loop_NTPase"/>
</dbReference>
<dbReference type="InterPro" id="IPR009000">
    <property type="entry name" value="Transl_B-barrel_sf"/>
</dbReference>
<accession>A0A6C0HM12</accession>
<reference evidence="4" key="1">
    <citation type="journal article" date="2020" name="Nature">
        <title>Giant virus diversity and host interactions through global metagenomics.</title>
        <authorList>
            <person name="Schulz F."/>
            <person name="Roux S."/>
            <person name="Paez-Espino D."/>
            <person name="Jungbluth S."/>
            <person name="Walsh D.A."/>
            <person name="Denef V.J."/>
            <person name="McMahon K.D."/>
            <person name="Konstantinidis K.T."/>
            <person name="Eloe-Fadrosh E.A."/>
            <person name="Kyrpides N.C."/>
            <person name="Woyke T."/>
        </authorList>
    </citation>
    <scope>NUCLEOTIDE SEQUENCE</scope>
    <source>
        <strain evidence="4">GVMAG-M-3300023184-13</strain>
    </source>
</reference>
<evidence type="ECO:0000313" key="4">
    <source>
        <dbReference type="EMBL" id="QHT81444.1"/>
    </source>
</evidence>